<dbReference type="SUPFAM" id="SSF159941">
    <property type="entry name" value="MM3350-like"/>
    <property type="match status" value="1"/>
</dbReference>
<reference evidence="2 3" key="1">
    <citation type="submission" date="2024-08" db="EMBL/GenBank/DDBJ databases">
        <authorList>
            <person name="Lu H."/>
        </authorList>
    </citation>
    <scope>NUCLEOTIDE SEQUENCE [LARGE SCALE GENOMIC DNA]</scope>
    <source>
        <strain evidence="2 3">LKC17W</strain>
    </source>
</reference>
<protein>
    <submittedName>
        <fullName evidence="2">Plasmid pRiA4b ORF-3 family protein</fullName>
    </submittedName>
</protein>
<evidence type="ECO:0000259" key="1">
    <source>
        <dbReference type="Pfam" id="PF07929"/>
    </source>
</evidence>
<sequence length="194" mass="22148">MSQSTLFEPGASTLAYQIYVELERVKPKVWRRFLVPDTIELPRLHVTLLWGTGWDGGHIHEFEFADANYVAQEPNSELPDDALDEEGVTLRQALGRSRSFRYVYDYGDAWWHKVKVEKVVELDAPIALAICIGGENACPPEDIGGAGGYEEFLEIMADPAHPEYAEKKEWIGRDFDPKEFSIEETNRRLTPEVY</sequence>
<dbReference type="Gene3D" id="3.10.290.30">
    <property type="entry name" value="MM3350-like"/>
    <property type="match status" value="1"/>
</dbReference>
<dbReference type="EMBL" id="JBIGHW010000006">
    <property type="protein sequence ID" value="MFG6441510.1"/>
    <property type="molecule type" value="Genomic_DNA"/>
</dbReference>
<dbReference type="RefSeq" id="WP_394397828.1">
    <property type="nucleotide sequence ID" value="NZ_JBIGHW010000006.1"/>
</dbReference>
<dbReference type="InterPro" id="IPR024047">
    <property type="entry name" value="MM3350-like_sf"/>
</dbReference>
<comment type="caution">
    <text evidence="2">The sequence shown here is derived from an EMBL/GenBank/DDBJ whole genome shotgun (WGS) entry which is preliminary data.</text>
</comment>
<dbReference type="InterPro" id="IPR012912">
    <property type="entry name" value="Plasmid_pRiA4b_Orf3-like"/>
</dbReference>
<dbReference type="Proteomes" id="UP001606301">
    <property type="component" value="Unassembled WGS sequence"/>
</dbReference>
<name>A0ABW7FJL4_9BURK</name>
<dbReference type="PANTHER" id="PTHR41878">
    <property type="entry name" value="LEXA REPRESSOR-RELATED"/>
    <property type="match status" value="1"/>
</dbReference>
<dbReference type="Pfam" id="PF07929">
    <property type="entry name" value="PRiA4_ORF3"/>
    <property type="match status" value="1"/>
</dbReference>
<keyword evidence="3" id="KW-1185">Reference proteome</keyword>
<evidence type="ECO:0000313" key="2">
    <source>
        <dbReference type="EMBL" id="MFG6441510.1"/>
    </source>
</evidence>
<accession>A0ABW7FJL4</accession>
<organism evidence="2 3">
    <name type="scientific">Pelomonas margarita</name>
    <dbReference type="NCBI Taxonomy" id="3299031"/>
    <lineage>
        <taxon>Bacteria</taxon>
        <taxon>Pseudomonadati</taxon>
        <taxon>Pseudomonadota</taxon>
        <taxon>Betaproteobacteria</taxon>
        <taxon>Burkholderiales</taxon>
        <taxon>Sphaerotilaceae</taxon>
        <taxon>Roseateles</taxon>
    </lineage>
</organism>
<dbReference type="PANTHER" id="PTHR41878:SF1">
    <property type="entry name" value="TNPR PROTEIN"/>
    <property type="match status" value="1"/>
</dbReference>
<evidence type="ECO:0000313" key="3">
    <source>
        <dbReference type="Proteomes" id="UP001606301"/>
    </source>
</evidence>
<feature type="domain" description="Plasmid pRiA4b Orf3-like" evidence="1">
    <location>
        <begin position="15"/>
        <end position="183"/>
    </location>
</feature>
<gene>
    <name evidence="2" type="ORF">ACG0Z3_12565</name>
</gene>
<proteinExistence type="predicted"/>